<proteinExistence type="predicted"/>
<dbReference type="InterPro" id="IPR051782">
    <property type="entry name" value="ABC_Transporter_VariousFunc"/>
</dbReference>
<dbReference type="HOGENOM" id="CLU_000604_1_2_2"/>
<dbReference type="InterPro" id="IPR003439">
    <property type="entry name" value="ABC_transporter-like_ATP-bd"/>
</dbReference>
<dbReference type="PROSITE" id="PS50893">
    <property type="entry name" value="ABC_TRANSPORTER_2"/>
    <property type="match status" value="1"/>
</dbReference>
<keyword evidence="6" id="KW-1185">Reference proteome</keyword>
<dbReference type="GeneID" id="25401199"/>
<dbReference type="Proteomes" id="UP000067434">
    <property type="component" value="Chromosome"/>
</dbReference>
<gene>
    <name evidence="5" type="ORF">MA03_03170</name>
</gene>
<dbReference type="SUPFAM" id="SSF52540">
    <property type="entry name" value="P-loop containing nucleoside triphosphate hydrolases"/>
    <property type="match status" value="1"/>
</dbReference>
<feature type="domain" description="ABC transporter" evidence="4">
    <location>
        <begin position="4"/>
        <end position="215"/>
    </location>
</feature>
<dbReference type="GO" id="GO:0005524">
    <property type="term" value="F:ATP binding"/>
    <property type="evidence" value="ECO:0007669"/>
    <property type="project" value="UniProtKB-KW"/>
</dbReference>
<dbReference type="CDD" id="cd03230">
    <property type="entry name" value="ABC_DR_subfamily_A"/>
    <property type="match status" value="1"/>
</dbReference>
<keyword evidence="3" id="KW-0067">ATP-binding</keyword>
<evidence type="ECO:0000256" key="3">
    <source>
        <dbReference type="ARBA" id="ARBA00022840"/>
    </source>
</evidence>
<evidence type="ECO:0000256" key="2">
    <source>
        <dbReference type="ARBA" id="ARBA00022741"/>
    </source>
</evidence>
<keyword evidence="1" id="KW-0813">Transport</keyword>
<dbReference type="STRING" id="1550241.MA03_03170"/>
<dbReference type="PATRIC" id="fig|1550241.5.peg.671"/>
<accession>A0A0F7FH67</accession>
<dbReference type="KEGG" id="thf:MA03_03170"/>
<dbReference type="RefSeq" id="WP_052883889.1">
    <property type="nucleotide sequence ID" value="NZ_CP009961.1"/>
</dbReference>
<dbReference type="PANTHER" id="PTHR42939">
    <property type="entry name" value="ABC TRANSPORTER ATP-BINDING PROTEIN ALBC-RELATED"/>
    <property type="match status" value="1"/>
</dbReference>
<evidence type="ECO:0000256" key="1">
    <source>
        <dbReference type="ARBA" id="ARBA00022448"/>
    </source>
</evidence>
<evidence type="ECO:0000313" key="6">
    <source>
        <dbReference type="Proteomes" id="UP000067434"/>
    </source>
</evidence>
<evidence type="ECO:0000313" key="5">
    <source>
        <dbReference type="EMBL" id="AKG38479.1"/>
    </source>
</evidence>
<sequence length="216" mass="23827">MEVVEAVGLGKRFGLDWGLRNVTLSLSEGLHVLMGPNGSGKTTFLKLVVGLLRPTTGYVKVFGLDPRKDFSLLSKKVSFMFEGLPLPWWMSGEEFAELVFSTRESSPMAAELASSLAVKAYWRKLPLAYSSGMKKRLQLTIALGCEAELYVLDEPFTLLDSASLSKVLSAVRELSLKGKTLLVATHFLPEGFMDMASSIIKFHNGMIVEFQRLEAT</sequence>
<protein>
    <recommendedName>
        <fullName evidence="4">ABC transporter domain-containing protein</fullName>
    </recommendedName>
</protein>
<evidence type="ECO:0000259" key="4">
    <source>
        <dbReference type="PROSITE" id="PS50893"/>
    </source>
</evidence>
<dbReference type="EMBL" id="CP009961">
    <property type="protein sequence ID" value="AKG38479.1"/>
    <property type="molecule type" value="Genomic_DNA"/>
</dbReference>
<dbReference type="InterPro" id="IPR027417">
    <property type="entry name" value="P-loop_NTPase"/>
</dbReference>
<dbReference type="GO" id="GO:0016887">
    <property type="term" value="F:ATP hydrolysis activity"/>
    <property type="evidence" value="ECO:0007669"/>
    <property type="project" value="InterPro"/>
</dbReference>
<dbReference type="Pfam" id="PF00005">
    <property type="entry name" value="ABC_tran"/>
    <property type="match status" value="1"/>
</dbReference>
<dbReference type="Gene3D" id="3.40.50.300">
    <property type="entry name" value="P-loop containing nucleotide triphosphate hydrolases"/>
    <property type="match status" value="1"/>
</dbReference>
<keyword evidence="2" id="KW-0547">Nucleotide-binding</keyword>
<organism evidence="5 6">
    <name type="scientific">Infirmifilum uzonense</name>
    <dbReference type="NCBI Taxonomy" id="1550241"/>
    <lineage>
        <taxon>Archaea</taxon>
        <taxon>Thermoproteota</taxon>
        <taxon>Thermoprotei</taxon>
        <taxon>Thermofilales</taxon>
        <taxon>Thermofilaceae</taxon>
        <taxon>Infirmifilum</taxon>
    </lineage>
</organism>
<reference evidence="5 6" key="1">
    <citation type="journal article" date="2015" name="Stand. Genomic Sci.">
        <title>Complete genome sequence of and proposal of Thermofilum uzonense sp. nov. a novel hyperthermophilic crenarchaeon and emended description of the genus Thermofilum.</title>
        <authorList>
            <person name="Toshchakov S.V."/>
            <person name="Korzhenkov A.A."/>
            <person name="Samarov N.I."/>
            <person name="Mazunin I.O."/>
            <person name="Mozhey O.I."/>
            <person name="Shmyr I.S."/>
            <person name="Derbikova K.S."/>
            <person name="Taranov E.A."/>
            <person name="Dominova I.N."/>
            <person name="Bonch-Osmolovskaya E.A."/>
            <person name="Patrushev M.V."/>
            <person name="Podosokorskaya O.A."/>
            <person name="Kublanov I.V."/>
        </authorList>
    </citation>
    <scope>NUCLEOTIDE SEQUENCE [LARGE SCALE GENOMIC DNA]</scope>
    <source>
        <strain evidence="5 6">1807-2</strain>
    </source>
</reference>
<name>A0A0F7FH67_9CREN</name>
<dbReference type="SMART" id="SM00382">
    <property type="entry name" value="AAA"/>
    <property type="match status" value="1"/>
</dbReference>
<dbReference type="PANTHER" id="PTHR42939:SF1">
    <property type="entry name" value="ABC TRANSPORTER ATP-BINDING PROTEIN ALBC-RELATED"/>
    <property type="match status" value="1"/>
</dbReference>
<dbReference type="OrthoDB" id="18209at2157"/>
<dbReference type="AlphaFoldDB" id="A0A0F7FH67"/>
<dbReference type="InterPro" id="IPR003593">
    <property type="entry name" value="AAA+_ATPase"/>
</dbReference>